<comment type="caution">
    <text evidence="1">The sequence shown here is derived from an EMBL/GenBank/DDBJ whole genome shotgun (WGS) entry which is preliminary data.</text>
</comment>
<dbReference type="EMBL" id="SPHZ02000010">
    <property type="protein sequence ID" value="KAF0897368.1"/>
    <property type="molecule type" value="Genomic_DNA"/>
</dbReference>
<proteinExistence type="predicted"/>
<organism evidence="1 2">
    <name type="scientific">Oryza meyeriana var. granulata</name>
    <dbReference type="NCBI Taxonomy" id="110450"/>
    <lineage>
        <taxon>Eukaryota</taxon>
        <taxon>Viridiplantae</taxon>
        <taxon>Streptophyta</taxon>
        <taxon>Embryophyta</taxon>
        <taxon>Tracheophyta</taxon>
        <taxon>Spermatophyta</taxon>
        <taxon>Magnoliopsida</taxon>
        <taxon>Liliopsida</taxon>
        <taxon>Poales</taxon>
        <taxon>Poaceae</taxon>
        <taxon>BOP clade</taxon>
        <taxon>Oryzoideae</taxon>
        <taxon>Oryzeae</taxon>
        <taxon>Oryzinae</taxon>
        <taxon>Oryza</taxon>
        <taxon>Oryza meyeriana</taxon>
    </lineage>
</organism>
<reference evidence="1 2" key="1">
    <citation type="submission" date="2019-11" db="EMBL/GenBank/DDBJ databases">
        <title>Whole genome sequence of Oryza granulata.</title>
        <authorList>
            <person name="Li W."/>
        </authorList>
    </citation>
    <scope>NUCLEOTIDE SEQUENCE [LARGE SCALE GENOMIC DNA]</scope>
    <source>
        <strain evidence="2">cv. Menghai</strain>
        <tissue evidence="1">Leaf</tissue>
    </source>
</reference>
<keyword evidence="2" id="KW-1185">Reference proteome</keyword>
<dbReference type="Gene3D" id="3.40.50.2000">
    <property type="entry name" value="Glycogen Phosphorylase B"/>
    <property type="match status" value="1"/>
</dbReference>
<evidence type="ECO:0000313" key="2">
    <source>
        <dbReference type="Proteomes" id="UP000479710"/>
    </source>
</evidence>
<sequence length="131" mass="14111">MRLASPGAKLAWQLVEHHGVMAMLFTFANLTTPNTHSAVLSSLPASVATATLLAVSFDDLPTNVYSEMVLFELVKCSLPHLRVLMQSICSTAGLLITLVPDVFCALALFVPSRPESRAISSYPPTSWHSPS</sequence>
<protein>
    <submittedName>
        <fullName evidence="1">Uncharacterized protein</fullName>
    </submittedName>
</protein>
<dbReference type="AlphaFoldDB" id="A0A6G1CA44"/>
<name>A0A6G1CA44_9ORYZ</name>
<gene>
    <name evidence="1" type="ORF">E2562_036491</name>
</gene>
<accession>A0A6G1CA44</accession>
<dbReference type="Proteomes" id="UP000479710">
    <property type="component" value="Unassembled WGS sequence"/>
</dbReference>
<evidence type="ECO:0000313" key="1">
    <source>
        <dbReference type="EMBL" id="KAF0897368.1"/>
    </source>
</evidence>